<evidence type="ECO:0000256" key="4">
    <source>
        <dbReference type="SAM" id="MobiDB-lite"/>
    </source>
</evidence>
<dbReference type="InterPro" id="IPR051591">
    <property type="entry name" value="UPF0224_FAM112_RNA_Proc"/>
</dbReference>
<feature type="domain" description="CHHC U11-48K-type" evidence="5">
    <location>
        <begin position="8"/>
        <end position="35"/>
    </location>
</feature>
<feature type="region of interest" description="Disordered" evidence="4">
    <location>
        <begin position="77"/>
        <end position="109"/>
    </location>
</feature>
<feature type="compositionally biased region" description="Pro residues" evidence="4">
    <location>
        <begin position="77"/>
        <end position="89"/>
    </location>
</feature>
<dbReference type="HOGENOM" id="CLU_105561_1_0_1"/>
<keyword evidence="2" id="KW-0863">Zinc-finger</keyword>
<dbReference type="AlphaFoldDB" id="B4Q6L6"/>
<evidence type="ECO:0000256" key="1">
    <source>
        <dbReference type="ARBA" id="ARBA00022723"/>
    </source>
</evidence>
<evidence type="ECO:0000313" key="8">
    <source>
        <dbReference type="Proteomes" id="UP000000304"/>
    </source>
</evidence>
<dbReference type="EMBL" id="CM000361">
    <property type="protein sequence ID" value="EDX03282.1"/>
    <property type="molecule type" value="Genomic_DNA"/>
</dbReference>
<evidence type="ECO:0000256" key="3">
    <source>
        <dbReference type="ARBA" id="ARBA00022833"/>
    </source>
</evidence>
<dbReference type="PANTHER" id="PTHR21402">
    <property type="entry name" value="GAMETOCYTE SPECIFIC FACTOR 1-RELATED"/>
    <property type="match status" value="1"/>
</dbReference>
<dbReference type="OMA" id="TRCARNH"/>
<protein>
    <submittedName>
        <fullName evidence="6">GD23063</fullName>
    </submittedName>
</protein>
<proteinExistence type="predicted"/>
<organism evidence="6 8">
    <name type="scientific">Drosophila simulans</name>
    <name type="common">Fruit fly</name>
    <dbReference type="NCBI Taxonomy" id="7240"/>
    <lineage>
        <taxon>Eukaryota</taxon>
        <taxon>Metazoa</taxon>
        <taxon>Ecdysozoa</taxon>
        <taxon>Arthropoda</taxon>
        <taxon>Hexapoda</taxon>
        <taxon>Insecta</taxon>
        <taxon>Pterygota</taxon>
        <taxon>Neoptera</taxon>
        <taxon>Endopterygota</taxon>
        <taxon>Diptera</taxon>
        <taxon>Brachycera</taxon>
        <taxon>Muscomorpha</taxon>
        <taxon>Ephydroidea</taxon>
        <taxon>Drosophilidae</taxon>
        <taxon>Drosophila</taxon>
        <taxon>Sophophora</taxon>
    </lineage>
</organism>
<evidence type="ECO:0000259" key="5">
    <source>
        <dbReference type="PROSITE" id="PS51800"/>
    </source>
</evidence>
<reference evidence="7" key="3">
    <citation type="journal article" date="2013" name="Genome Res.">
        <title>A second-generation assembly of the Drosophila simulans genome provides new insights into patterns of lineage-specific divergence.</title>
        <authorList>
            <person name="Hu T.T."/>
            <person name="Eisen M.B."/>
            <person name="Thornton K.R."/>
            <person name="Andolfatto P."/>
        </authorList>
    </citation>
    <scope>NUCLEOTIDE SEQUENCE [LARGE SCALE GENOMIC DNA]</scope>
    <source>
        <strain evidence="7">W501</strain>
    </source>
</reference>
<feature type="domain" description="CHHC U11-48K-type" evidence="5">
    <location>
        <begin position="40"/>
        <end position="67"/>
    </location>
</feature>
<sequence>MSAGPDDLVVCPYDRSHRIRRVRMANHLSRCAKSHPSVKLFTCPYNSTHLYTAANMRNHVIECPNYLPQEGCVLPSVFPPAEEPGPPEIPNETEEDWDAEPPVPTYNPNIHCENKPIIRSLQGAPRAARRAFREKERKRIMDII</sequence>
<dbReference type="Proteomes" id="UP000035880">
    <property type="component" value="Chromosome 2L"/>
</dbReference>
<keyword evidence="1" id="KW-0479">Metal-binding</keyword>
<dbReference type="PROSITE" id="PS51800">
    <property type="entry name" value="ZF_CHHC_U11_48K"/>
    <property type="match status" value="2"/>
</dbReference>
<dbReference type="KEGG" id="dsi:Dsimw501_GD23063"/>
<dbReference type="InterPro" id="IPR022776">
    <property type="entry name" value="TRM13/UPF0224_CHHC_Znf_dom"/>
</dbReference>
<dbReference type="STRING" id="7240.B4Q6L6"/>
<evidence type="ECO:0000256" key="2">
    <source>
        <dbReference type="ARBA" id="ARBA00022771"/>
    </source>
</evidence>
<gene>
    <name evidence="6" type="primary">Dsim\GD23063</name>
    <name evidence="6" type="ORF">Dsim_GD23063</name>
    <name evidence="7" type="ORF">Dsimw501_GD23063</name>
</gene>
<dbReference type="Proteomes" id="UP000000304">
    <property type="component" value="Chromosome 2L"/>
</dbReference>
<evidence type="ECO:0000313" key="6">
    <source>
        <dbReference type="EMBL" id="EDX03282.1"/>
    </source>
</evidence>
<keyword evidence="3" id="KW-0862">Zinc</keyword>
<dbReference type="PANTHER" id="PTHR21402:SF5">
    <property type="entry name" value="GAMETOCYTE SPECIFIC FACTOR 1"/>
    <property type="match status" value="1"/>
</dbReference>
<evidence type="ECO:0000313" key="7">
    <source>
        <dbReference type="EMBL" id="KMY87406.1"/>
    </source>
</evidence>
<dbReference type="EMBL" id="CM002910">
    <property type="protein sequence ID" value="KMY87406.1"/>
    <property type="molecule type" value="Genomic_DNA"/>
</dbReference>
<dbReference type="SUPFAM" id="SSF57667">
    <property type="entry name" value="beta-beta-alpha zinc fingers"/>
    <property type="match status" value="1"/>
</dbReference>
<reference evidence="6 8" key="1">
    <citation type="journal article" date="2007" name="Nature">
        <title>Evolution of genes and genomes on the Drosophila phylogeny.</title>
        <authorList>
            <consortium name="Drosophila 12 Genomes Consortium"/>
            <person name="Clark A.G."/>
            <person name="Eisen M.B."/>
            <person name="Smith D.R."/>
            <person name="Bergman C.M."/>
            <person name="Oliver B."/>
            <person name="Markow T.A."/>
            <person name="Kaufman T.C."/>
            <person name="Kellis M."/>
            <person name="Gelbart W."/>
            <person name="Iyer V.N."/>
            <person name="Pollard D.A."/>
            <person name="Sackton T.B."/>
            <person name="Larracuente A.M."/>
            <person name="Singh N.D."/>
            <person name="Abad J.P."/>
            <person name="Abt D.N."/>
            <person name="Adryan B."/>
            <person name="Aguade M."/>
            <person name="Akashi H."/>
            <person name="Anderson W.W."/>
            <person name="Aquadro C.F."/>
            <person name="Ardell D.H."/>
            <person name="Arguello R."/>
            <person name="Artieri C.G."/>
            <person name="Barbash D.A."/>
            <person name="Barker D."/>
            <person name="Barsanti P."/>
            <person name="Batterham P."/>
            <person name="Batzoglou S."/>
            <person name="Begun D."/>
            <person name="Bhutkar A."/>
            <person name="Blanco E."/>
            <person name="Bosak S.A."/>
            <person name="Bradley R.K."/>
            <person name="Brand A.D."/>
            <person name="Brent M.R."/>
            <person name="Brooks A.N."/>
            <person name="Brown R.H."/>
            <person name="Butlin R.K."/>
            <person name="Caggese C."/>
            <person name="Calvi B.R."/>
            <person name="Bernardo de Carvalho A."/>
            <person name="Caspi A."/>
            <person name="Castrezana S."/>
            <person name="Celniker S.E."/>
            <person name="Chang J.L."/>
            <person name="Chapple C."/>
            <person name="Chatterji S."/>
            <person name="Chinwalla A."/>
            <person name="Civetta A."/>
            <person name="Clifton S.W."/>
            <person name="Comeron J.M."/>
            <person name="Costello J.C."/>
            <person name="Coyne J.A."/>
            <person name="Daub J."/>
            <person name="David R.G."/>
            <person name="Delcher A.L."/>
            <person name="Delehaunty K."/>
            <person name="Do C.B."/>
            <person name="Ebling H."/>
            <person name="Edwards K."/>
            <person name="Eickbush T."/>
            <person name="Evans J.D."/>
            <person name="Filipski A."/>
            <person name="Findeiss S."/>
            <person name="Freyhult E."/>
            <person name="Fulton L."/>
            <person name="Fulton R."/>
            <person name="Garcia A.C."/>
            <person name="Gardiner A."/>
            <person name="Garfield D.A."/>
            <person name="Garvin B.E."/>
            <person name="Gibson G."/>
            <person name="Gilbert D."/>
            <person name="Gnerre S."/>
            <person name="Godfrey J."/>
            <person name="Good R."/>
            <person name="Gotea V."/>
            <person name="Gravely B."/>
            <person name="Greenberg A.J."/>
            <person name="Griffiths-Jones S."/>
            <person name="Gross S."/>
            <person name="Guigo R."/>
            <person name="Gustafson E.A."/>
            <person name="Haerty W."/>
            <person name="Hahn M.W."/>
            <person name="Halligan D.L."/>
            <person name="Halpern A.L."/>
            <person name="Halter G.M."/>
            <person name="Han M.V."/>
            <person name="Heger A."/>
            <person name="Hillier L."/>
            <person name="Hinrichs A.S."/>
            <person name="Holmes I."/>
            <person name="Hoskins R.A."/>
            <person name="Hubisz M.J."/>
            <person name="Hultmark D."/>
            <person name="Huntley M.A."/>
            <person name="Jaffe D.B."/>
            <person name="Jagadeeshan S."/>
            <person name="Jeck W.R."/>
            <person name="Johnson J."/>
            <person name="Jones C.D."/>
            <person name="Jordan W.C."/>
            <person name="Karpen G.H."/>
            <person name="Kataoka E."/>
            <person name="Keightley P.D."/>
            <person name="Kheradpour P."/>
            <person name="Kirkness E.F."/>
            <person name="Koerich L.B."/>
            <person name="Kristiansen K."/>
            <person name="Kudrna D."/>
            <person name="Kulathinal R.J."/>
            <person name="Kumar S."/>
            <person name="Kwok R."/>
            <person name="Lander E."/>
            <person name="Langley C.H."/>
            <person name="Lapoint R."/>
            <person name="Lazzaro B.P."/>
            <person name="Lee S.J."/>
            <person name="Levesque L."/>
            <person name="Li R."/>
            <person name="Lin C.F."/>
            <person name="Lin M.F."/>
            <person name="Lindblad-Toh K."/>
            <person name="Llopart A."/>
            <person name="Long M."/>
            <person name="Low L."/>
            <person name="Lozovsky E."/>
            <person name="Lu J."/>
            <person name="Luo M."/>
            <person name="Machado C.A."/>
            <person name="Makalowski W."/>
            <person name="Marzo M."/>
            <person name="Matsuda M."/>
            <person name="Matzkin L."/>
            <person name="McAllister B."/>
            <person name="McBride C.S."/>
            <person name="McKernan B."/>
            <person name="McKernan K."/>
            <person name="Mendez-Lago M."/>
            <person name="Minx P."/>
            <person name="Mollenhauer M.U."/>
            <person name="Montooth K."/>
            <person name="Mount S.M."/>
            <person name="Mu X."/>
            <person name="Myers E."/>
            <person name="Negre B."/>
            <person name="Newfeld S."/>
            <person name="Nielsen R."/>
            <person name="Noor M.A."/>
            <person name="O'Grady P."/>
            <person name="Pachter L."/>
            <person name="Papaceit M."/>
            <person name="Parisi M.J."/>
            <person name="Parisi M."/>
            <person name="Parts L."/>
            <person name="Pedersen J.S."/>
            <person name="Pesole G."/>
            <person name="Phillippy A.M."/>
            <person name="Ponting C.P."/>
            <person name="Pop M."/>
            <person name="Porcelli D."/>
            <person name="Powell J.R."/>
            <person name="Prohaska S."/>
            <person name="Pruitt K."/>
            <person name="Puig M."/>
            <person name="Quesneville H."/>
            <person name="Ram K.R."/>
            <person name="Rand D."/>
            <person name="Rasmussen M.D."/>
            <person name="Reed L.K."/>
            <person name="Reenan R."/>
            <person name="Reily A."/>
            <person name="Remington K.A."/>
            <person name="Rieger T.T."/>
            <person name="Ritchie M.G."/>
            <person name="Robin C."/>
            <person name="Rogers Y.H."/>
            <person name="Rohde C."/>
            <person name="Rozas J."/>
            <person name="Rubenfield M.J."/>
            <person name="Ruiz A."/>
            <person name="Russo S."/>
            <person name="Salzberg S.L."/>
            <person name="Sanchez-Gracia A."/>
            <person name="Saranga D.J."/>
            <person name="Sato H."/>
            <person name="Schaeffer S.W."/>
            <person name="Schatz M.C."/>
            <person name="Schlenke T."/>
            <person name="Schwartz R."/>
            <person name="Segarra C."/>
            <person name="Singh R.S."/>
            <person name="Sirot L."/>
            <person name="Sirota M."/>
            <person name="Sisneros N.B."/>
            <person name="Smith C.D."/>
            <person name="Smith T.F."/>
            <person name="Spieth J."/>
            <person name="Stage D.E."/>
            <person name="Stark A."/>
            <person name="Stephan W."/>
            <person name="Strausberg R.L."/>
            <person name="Strempel S."/>
            <person name="Sturgill D."/>
            <person name="Sutton G."/>
            <person name="Sutton G.G."/>
            <person name="Tao W."/>
            <person name="Teichmann S."/>
            <person name="Tobari Y.N."/>
            <person name="Tomimura Y."/>
            <person name="Tsolas J.M."/>
            <person name="Valente V.L."/>
            <person name="Venter E."/>
            <person name="Venter J.C."/>
            <person name="Vicario S."/>
            <person name="Vieira F.G."/>
            <person name="Vilella A.J."/>
            <person name="Villasante A."/>
            <person name="Walenz B."/>
            <person name="Wang J."/>
            <person name="Wasserman M."/>
            <person name="Watts T."/>
            <person name="Wilson D."/>
            <person name="Wilson R.K."/>
            <person name="Wing R.A."/>
            <person name="Wolfner M.F."/>
            <person name="Wong A."/>
            <person name="Wong G.K."/>
            <person name="Wu C.I."/>
            <person name="Wu G."/>
            <person name="Yamamoto D."/>
            <person name="Yang H.P."/>
            <person name="Yang S.P."/>
            <person name="Yorke J.A."/>
            <person name="Yoshida K."/>
            <person name="Zdobnov E."/>
            <person name="Zhang P."/>
            <person name="Zhang Y."/>
            <person name="Zimin A.V."/>
            <person name="Baldwin J."/>
            <person name="Abdouelleil A."/>
            <person name="Abdulkadir J."/>
            <person name="Abebe A."/>
            <person name="Abera B."/>
            <person name="Abreu J."/>
            <person name="Acer S.C."/>
            <person name="Aftuck L."/>
            <person name="Alexander A."/>
            <person name="An P."/>
            <person name="Anderson E."/>
            <person name="Anderson S."/>
            <person name="Arachi H."/>
            <person name="Azer M."/>
            <person name="Bachantsang P."/>
            <person name="Barry A."/>
            <person name="Bayul T."/>
            <person name="Berlin A."/>
            <person name="Bessette D."/>
            <person name="Bloom T."/>
            <person name="Blye J."/>
            <person name="Boguslavskiy L."/>
            <person name="Bonnet C."/>
            <person name="Boukhgalter B."/>
            <person name="Bourzgui I."/>
            <person name="Brown A."/>
            <person name="Cahill P."/>
            <person name="Channer S."/>
            <person name="Cheshatsang Y."/>
            <person name="Chuda L."/>
            <person name="Citroen M."/>
            <person name="Collymore A."/>
            <person name="Cooke P."/>
            <person name="Costello M."/>
            <person name="D'Aco K."/>
            <person name="Daza R."/>
            <person name="De Haan G."/>
            <person name="DeGray S."/>
            <person name="DeMaso C."/>
            <person name="Dhargay N."/>
            <person name="Dooley K."/>
            <person name="Dooley E."/>
            <person name="Doricent M."/>
            <person name="Dorje P."/>
            <person name="Dorjee K."/>
            <person name="Dupes A."/>
            <person name="Elong R."/>
            <person name="Falk J."/>
            <person name="Farina A."/>
            <person name="Faro S."/>
            <person name="Ferguson D."/>
            <person name="Fisher S."/>
            <person name="Foley C.D."/>
            <person name="Franke A."/>
            <person name="Friedrich D."/>
            <person name="Gadbois L."/>
            <person name="Gearin G."/>
            <person name="Gearin C.R."/>
            <person name="Giannoukos G."/>
            <person name="Goode T."/>
            <person name="Graham J."/>
            <person name="Grandbois E."/>
            <person name="Grewal S."/>
            <person name="Gyaltsen K."/>
            <person name="Hafez N."/>
            <person name="Hagos B."/>
            <person name="Hall J."/>
            <person name="Henson C."/>
            <person name="Hollinger A."/>
            <person name="Honan T."/>
            <person name="Huard M.D."/>
            <person name="Hughes L."/>
            <person name="Hurhula B."/>
            <person name="Husby M.E."/>
            <person name="Kamat A."/>
            <person name="Kanga B."/>
            <person name="Kashin S."/>
            <person name="Khazanovich D."/>
            <person name="Kisner P."/>
            <person name="Lance K."/>
            <person name="Lara M."/>
            <person name="Lee W."/>
            <person name="Lennon N."/>
            <person name="Letendre F."/>
            <person name="LeVine R."/>
            <person name="Lipovsky A."/>
            <person name="Liu X."/>
            <person name="Liu J."/>
            <person name="Liu S."/>
            <person name="Lokyitsang T."/>
            <person name="Lokyitsang Y."/>
            <person name="Lubonja R."/>
            <person name="Lui A."/>
            <person name="MacDonald P."/>
            <person name="Magnisalis V."/>
            <person name="Maru K."/>
            <person name="Matthews C."/>
            <person name="McCusker W."/>
            <person name="McDonough S."/>
            <person name="Mehta T."/>
            <person name="Meldrim J."/>
            <person name="Meneus L."/>
            <person name="Mihai O."/>
            <person name="Mihalev A."/>
            <person name="Mihova T."/>
            <person name="Mittelman R."/>
            <person name="Mlenga V."/>
            <person name="Montmayeur A."/>
            <person name="Mulrain L."/>
            <person name="Navidi A."/>
            <person name="Naylor J."/>
            <person name="Negash T."/>
            <person name="Nguyen T."/>
            <person name="Nguyen N."/>
            <person name="Nicol R."/>
            <person name="Norbu C."/>
            <person name="Norbu N."/>
            <person name="Novod N."/>
            <person name="O'Neill B."/>
            <person name="Osman S."/>
            <person name="Markiewicz E."/>
            <person name="Oyono O.L."/>
            <person name="Patti C."/>
            <person name="Phunkhang P."/>
            <person name="Pierre F."/>
            <person name="Priest M."/>
            <person name="Raghuraman S."/>
            <person name="Rege F."/>
            <person name="Reyes R."/>
            <person name="Rise C."/>
            <person name="Rogov P."/>
            <person name="Ross K."/>
            <person name="Ryan E."/>
            <person name="Settipalli S."/>
            <person name="Shea T."/>
            <person name="Sherpa N."/>
            <person name="Shi L."/>
            <person name="Shih D."/>
            <person name="Sparrow T."/>
            <person name="Spaulding J."/>
            <person name="Stalker J."/>
            <person name="Stange-Thomann N."/>
            <person name="Stavropoulos S."/>
            <person name="Stone C."/>
            <person name="Strader C."/>
            <person name="Tesfaye S."/>
            <person name="Thomson T."/>
            <person name="Thoulutsang Y."/>
            <person name="Thoulutsang D."/>
            <person name="Topham K."/>
            <person name="Topping I."/>
            <person name="Tsamla T."/>
            <person name="Vassiliev H."/>
            <person name="Vo A."/>
            <person name="Wangchuk T."/>
            <person name="Wangdi T."/>
            <person name="Weiand M."/>
            <person name="Wilkinson J."/>
            <person name="Wilson A."/>
            <person name="Yadav S."/>
            <person name="Young G."/>
            <person name="Yu Q."/>
            <person name="Zembek L."/>
            <person name="Zhong D."/>
            <person name="Zimmer A."/>
            <person name="Zwirko Z."/>
            <person name="Jaffe D.B."/>
            <person name="Alvarez P."/>
            <person name="Brockman W."/>
            <person name="Butler J."/>
            <person name="Chin C."/>
            <person name="Gnerre S."/>
            <person name="Grabherr M."/>
            <person name="Kleber M."/>
            <person name="Mauceli E."/>
            <person name="MacCallum I."/>
        </authorList>
    </citation>
    <scope>NUCLEOTIDE SEQUENCE [LARGE SCALE GENOMIC DNA]</scope>
    <source>
        <strain evidence="6">Mixed</strain>
        <strain evidence="8">mosaic</strain>
    </source>
</reference>
<reference evidence="6" key="2">
    <citation type="submission" date="2008-06" db="EMBL/GenBank/DDBJ databases">
        <authorList>
            <consortium name="FlyBase"/>
        </authorList>
    </citation>
    <scope>NUCLEOTIDE SEQUENCE</scope>
    <source>
        <strain evidence="6">Mixed</strain>
        <strain evidence="7">W501</strain>
    </source>
</reference>
<dbReference type="GO" id="GO:0008270">
    <property type="term" value="F:zinc ion binding"/>
    <property type="evidence" value="ECO:0007669"/>
    <property type="project" value="UniProtKB-KW"/>
</dbReference>
<dbReference type="Bgee" id="FBgn0194454">
    <property type="expression patterns" value="Expressed in male reproductive system and 2 other cell types or tissues"/>
</dbReference>
<dbReference type="InterPro" id="IPR036236">
    <property type="entry name" value="Znf_C2H2_sf"/>
</dbReference>
<accession>B4Q6L6</accession>
<dbReference type="Pfam" id="PF05253">
    <property type="entry name" value="zf-U11-48K"/>
    <property type="match status" value="2"/>
</dbReference>
<dbReference type="OrthoDB" id="5839404at2759"/>
<name>B4Q6L6_DROSI</name>
<reference evidence="7" key="4">
    <citation type="submission" date="2014-06" db="EMBL/GenBank/DDBJ databases">
        <authorList>
            <person name="Hu T."/>
            <person name="Eisen M.B."/>
            <person name="Thornton K.R."/>
            <person name="Andolfatto P."/>
        </authorList>
    </citation>
    <scope>NUCLEOTIDE SEQUENCE</scope>
    <source>
        <strain evidence="7">W501</strain>
    </source>
</reference>
<keyword evidence="8" id="KW-1185">Reference proteome</keyword>